<comment type="caution">
    <text evidence="2">The sequence shown here is derived from an EMBL/GenBank/DDBJ whole genome shotgun (WGS) entry which is preliminary data.</text>
</comment>
<dbReference type="InterPro" id="IPR029044">
    <property type="entry name" value="Nucleotide-diphossugar_trans"/>
</dbReference>
<proteinExistence type="predicted"/>
<dbReference type="CDD" id="cd04186">
    <property type="entry name" value="GT_2_like_c"/>
    <property type="match status" value="1"/>
</dbReference>
<protein>
    <recommendedName>
        <fullName evidence="1">Glycosyltransferase 2-like domain-containing protein</fullName>
    </recommendedName>
</protein>
<dbReference type="InterPro" id="IPR001173">
    <property type="entry name" value="Glyco_trans_2-like"/>
</dbReference>
<accession>A0A1F7GWA9</accession>
<feature type="domain" description="Glycosyltransferase 2-like" evidence="1">
    <location>
        <begin position="4"/>
        <end position="175"/>
    </location>
</feature>
<dbReference type="PANTHER" id="PTHR43179">
    <property type="entry name" value="RHAMNOSYLTRANSFERASE WBBL"/>
    <property type="match status" value="1"/>
</dbReference>
<organism evidence="2 3">
    <name type="scientific">Candidatus Roizmanbacteria bacterium RIFCSPHIGHO2_02_FULL_37_24</name>
    <dbReference type="NCBI Taxonomy" id="1802037"/>
    <lineage>
        <taxon>Bacteria</taxon>
        <taxon>Candidatus Roizmaniibacteriota</taxon>
    </lineage>
</organism>
<dbReference type="Proteomes" id="UP000177159">
    <property type="component" value="Unassembled WGS sequence"/>
</dbReference>
<dbReference type="EMBL" id="MFZM01000031">
    <property type="protein sequence ID" value="OGK22876.1"/>
    <property type="molecule type" value="Genomic_DNA"/>
</dbReference>
<dbReference type="SUPFAM" id="SSF53448">
    <property type="entry name" value="Nucleotide-diphospho-sugar transferases"/>
    <property type="match status" value="1"/>
</dbReference>
<evidence type="ECO:0000313" key="2">
    <source>
        <dbReference type="EMBL" id="OGK22876.1"/>
    </source>
</evidence>
<evidence type="ECO:0000259" key="1">
    <source>
        <dbReference type="Pfam" id="PF00535"/>
    </source>
</evidence>
<gene>
    <name evidence="2" type="ORF">A3C24_05035</name>
</gene>
<dbReference type="AlphaFoldDB" id="A0A1F7GWA9"/>
<dbReference type="PANTHER" id="PTHR43179:SF7">
    <property type="entry name" value="RHAMNOSYLTRANSFERASE WBBL"/>
    <property type="match status" value="1"/>
</dbReference>
<name>A0A1F7GWA9_9BACT</name>
<dbReference type="Pfam" id="PF00535">
    <property type="entry name" value="Glycos_transf_2"/>
    <property type="match status" value="1"/>
</dbReference>
<sequence>MDLSIIIVSYNTKNITRQCLTALQKSLKKSPKIKTEIIIVDNASTDGSVTFLKKFQETSSKSQTKTNIQVINNRVNVGFGKANNQGVKKAQGTYILFLNSDVIADSVNFSQLLDYMQKDTDIGVLTVKVKLPHGSIDPASHRGFPTIWRSFCYYAGLKSLFKKIPILSRVFGGYHLTHLDLKKIHEIDSPTAAFYLTKKDIFDDVGGFDESFFMYGEDLDLSYRIKKEGYKIIYYPLYSVLHLKYQSGLQHEEDGIKKLTKKYFYDAMKIFYDKHYGPKNNFLVNKFIHLAIECKKRMF</sequence>
<evidence type="ECO:0000313" key="3">
    <source>
        <dbReference type="Proteomes" id="UP000177159"/>
    </source>
</evidence>
<dbReference type="Gene3D" id="3.90.550.10">
    <property type="entry name" value="Spore Coat Polysaccharide Biosynthesis Protein SpsA, Chain A"/>
    <property type="match status" value="1"/>
</dbReference>
<reference evidence="2 3" key="1">
    <citation type="journal article" date="2016" name="Nat. Commun.">
        <title>Thousands of microbial genomes shed light on interconnected biogeochemical processes in an aquifer system.</title>
        <authorList>
            <person name="Anantharaman K."/>
            <person name="Brown C.T."/>
            <person name="Hug L.A."/>
            <person name="Sharon I."/>
            <person name="Castelle C.J."/>
            <person name="Probst A.J."/>
            <person name="Thomas B.C."/>
            <person name="Singh A."/>
            <person name="Wilkins M.J."/>
            <person name="Karaoz U."/>
            <person name="Brodie E.L."/>
            <person name="Williams K.H."/>
            <person name="Hubbard S.S."/>
            <person name="Banfield J.F."/>
        </authorList>
    </citation>
    <scope>NUCLEOTIDE SEQUENCE [LARGE SCALE GENOMIC DNA]</scope>
</reference>